<comment type="caution">
    <text evidence="2">The sequence shown here is derived from an EMBL/GenBank/DDBJ whole genome shotgun (WGS) entry which is preliminary data.</text>
</comment>
<dbReference type="AlphaFoldDB" id="A0A2T7PFE7"/>
<dbReference type="Proteomes" id="UP000245119">
    <property type="component" value="Linkage Group LG4"/>
</dbReference>
<keyword evidence="3" id="KW-1185">Reference proteome</keyword>
<accession>A0A2T7PFE7</accession>
<sequence>MEVGRLAEEKCGAQPGFGGREEGERVEDKLAADKASEKRGVRPRNTADDCEHPIRHVVR</sequence>
<feature type="compositionally biased region" description="Basic and acidic residues" evidence="1">
    <location>
        <begin position="19"/>
        <end position="59"/>
    </location>
</feature>
<protein>
    <submittedName>
        <fullName evidence="2">Uncharacterized protein</fullName>
    </submittedName>
</protein>
<proteinExistence type="predicted"/>
<gene>
    <name evidence="2" type="ORF">C0Q70_07561</name>
</gene>
<name>A0A2T7PFE7_POMCA</name>
<dbReference type="EMBL" id="PZQS01000004">
    <property type="protein sequence ID" value="PVD32133.1"/>
    <property type="molecule type" value="Genomic_DNA"/>
</dbReference>
<evidence type="ECO:0000313" key="2">
    <source>
        <dbReference type="EMBL" id="PVD32133.1"/>
    </source>
</evidence>
<organism evidence="2 3">
    <name type="scientific">Pomacea canaliculata</name>
    <name type="common">Golden apple snail</name>
    <dbReference type="NCBI Taxonomy" id="400727"/>
    <lineage>
        <taxon>Eukaryota</taxon>
        <taxon>Metazoa</taxon>
        <taxon>Spiralia</taxon>
        <taxon>Lophotrochozoa</taxon>
        <taxon>Mollusca</taxon>
        <taxon>Gastropoda</taxon>
        <taxon>Caenogastropoda</taxon>
        <taxon>Architaenioglossa</taxon>
        <taxon>Ampullarioidea</taxon>
        <taxon>Ampullariidae</taxon>
        <taxon>Pomacea</taxon>
    </lineage>
</organism>
<reference evidence="2 3" key="1">
    <citation type="submission" date="2018-04" db="EMBL/GenBank/DDBJ databases">
        <title>The genome of golden apple snail Pomacea canaliculata provides insight into stress tolerance and invasive adaptation.</title>
        <authorList>
            <person name="Liu C."/>
            <person name="Liu B."/>
            <person name="Ren Y."/>
            <person name="Zhang Y."/>
            <person name="Wang H."/>
            <person name="Li S."/>
            <person name="Jiang F."/>
            <person name="Yin L."/>
            <person name="Zhang G."/>
            <person name="Qian W."/>
            <person name="Fan W."/>
        </authorList>
    </citation>
    <scope>NUCLEOTIDE SEQUENCE [LARGE SCALE GENOMIC DNA]</scope>
    <source>
        <strain evidence="2">SZHN2017</strain>
        <tissue evidence="2">Muscle</tissue>
    </source>
</reference>
<evidence type="ECO:0000256" key="1">
    <source>
        <dbReference type="SAM" id="MobiDB-lite"/>
    </source>
</evidence>
<evidence type="ECO:0000313" key="3">
    <source>
        <dbReference type="Proteomes" id="UP000245119"/>
    </source>
</evidence>
<feature type="compositionally biased region" description="Basic and acidic residues" evidence="1">
    <location>
        <begin position="1"/>
        <end position="11"/>
    </location>
</feature>
<feature type="region of interest" description="Disordered" evidence="1">
    <location>
        <begin position="1"/>
        <end position="59"/>
    </location>
</feature>